<accession>A0ACB9L257</accession>
<gene>
    <name evidence="1" type="ORF">MLD38_039185</name>
</gene>
<reference evidence="2" key="1">
    <citation type="journal article" date="2023" name="Front. Plant Sci.">
        <title>Chromosomal-level genome assembly of Melastoma candidum provides insights into trichome evolution.</title>
        <authorList>
            <person name="Zhong Y."/>
            <person name="Wu W."/>
            <person name="Sun C."/>
            <person name="Zou P."/>
            <person name="Liu Y."/>
            <person name="Dai S."/>
            <person name="Zhou R."/>
        </authorList>
    </citation>
    <scope>NUCLEOTIDE SEQUENCE [LARGE SCALE GENOMIC DNA]</scope>
</reference>
<comment type="caution">
    <text evidence="1">The sequence shown here is derived from an EMBL/GenBank/DDBJ whole genome shotgun (WGS) entry which is preliminary data.</text>
</comment>
<proteinExistence type="predicted"/>
<dbReference type="EMBL" id="CM042891">
    <property type="protein sequence ID" value="KAI4303575.1"/>
    <property type="molecule type" value="Genomic_DNA"/>
</dbReference>
<organism evidence="1 2">
    <name type="scientific">Melastoma candidum</name>
    <dbReference type="NCBI Taxonomy" id="119954"/>
    <lineage>
        <taxon>Eukaryota</taxon>
        <taxon>Viridiplantae</taxon>
        <taxon>Streptophyta</taxon>
        <taxon>Embryophyta</taxon>
        <taxon>Tracheophyta</taxon>
        <taxon>Spermatophyta</taxon>
        <taxon>Magnoliopsida</taxon>
        <taxon>eudicotyledons</taxon>
        <taxon>Gunneridae</taxon>
        <taxon>Pentapetalae</taxon>
        <taxon>rosids</taxon>
        <taxon>malvids</taxon>
        <taxon>Myrtales</taxon>
        <taxon>Melastomataceae</taxon>
        <taxon>Melastomatoideae</taxon>
        <taxon>Melastomateae</taxon>
        <taxon>Melastoma</taxon>
    </lineage>
</organism>
<sequence length="170" mass="18353">MVSCFRSVILSVFVLALSSAAVAEDLVEKVCQRDPDYQFCLTTLRSNRGTADADRYTLAALAFQMAFADAKGGLDYIDSLLKNSSVTPIVRGRLQQCRGDYDNATLKYIQAGNDINSETYDTLGGYATDAGKDADDCKSAFEGKASPVDDNNRNLKGYSQIGIAVASLFT</sequence>
<protein>
    <submittedName>
        <fullName evidence="1">Uncharacterized protein</fullName>
    </submittedName>
</protein>
<name>A0ACB9L257_9MYRT</name>
<keyword evidence="2" id="KW-1185">Reference proteome</keyword>
<dbReference type="Proteomes" id="UP001057402">
    <property type="component" value="Chromosome 12"/>
</dbReference>
<evidence type="ECO:0000313" key="2">
    <source>
        <dbReference type="Proteomes" id="UP001057402"/>
    </source>
</evidence>
<evidence type="ECO:0000313" key="1">
    <source>
        <dbReference type="EMBL" id="KAI4303575.1"/>
    </source>
</evidence>